<gene>
    <name evidence="2" type="primary">eutP</name>
    <name evidence="2" type="ORF">F8153_14975</name>
</gene>
<evidence type="ECO:0000313" key="2">
    <source>
        <dbReference type="EMBL" id="KAB3525594.1"/>
    </source>
</evidence>
<dbReference type="PANTHER" id="PTHR40453">
    <property type="entry name" value="PROTEIN YOEF"/>
    <property type="match status" value="1"/>
</dbReference>
<dbReference type="PANTHER" id="PTHR40453:SF1">
    <property type="entry name" value="PROTEIN YOEF"/>
    <property type="match status" value="1"/>
</dbReference>
<dbReference type="AlphaFoldDB" id="A0A833HLA8"/>
<accession>A0A833HLA8</accession>
<proteinExistence type="inferred from homology"/>
<dbReference type="EMBL" id="WBZB01000063">
    <property type="protein sequence ID" value="KAB3525594.1"/>
    <property type="molecule type" value="Genomic_DNA"/>
</dbReference>
<protein>
    <submittedName>
        <fullName evidence="2">EutP/PduV family microcompartment system protein</fullName>
    </submittedName>
</protein>
<dbReference type="Proteomes" id="UP000465601">
    <property type="component" value="Unassembled WGS sequence"/>
</dbReference>
<dbReference type="SUPFAM" id="SSF52540">
    <property type="entry name" value="P-loop containing nucleoside triphosphate hydrolases"/>
    <property type="match status" value="1"/>
</dbReference>
<dbReference type="RefSeq" id="WP_151867161.1">
    <property type="nucleotide sequence ID" value="NZ_WBZB01000063.1"/>
</dbReference>
<dbReference type="InterPro" id="IPR027417">
    <property type="entry name" value="P-loop_NTPase"/>
</dbReference>
<dbReference type="Gene3D" id="3.40.50.300">
    <property type="entry name" value="P-loop containing nucleotide triphosphate hydrolases"/>
    <property type="match status" value="1"/>
</dbReference>
<reference evidence="2 3" key="1">
    <citation type="submission" date="2019-10" db="EMBL/GenBank/DDBJ databases">
        <title>Alkaliphilus serpentinus sp. nov. and Alkaliphilus pronyensis sp. nov., two novel anaerobic alkaliphilic species isolated from the serpentinized-hosted hydrothermal field of the Prony Bay (New Caledonia).</title>
        <authorList>
            <person name="Postec A."/>
        </authorList>
    </citation>
    <scope>NUCLEOTIDE SEQUENCE [LARGE SCALE GENOMIC DNA]</scope>
    <source>
        <strain evidence="2 3">LacT</strain>
    </source>
</reference>
<evidence type="ECO:0000313" key="3">
    <source>
        <dbReference type="Proteomes" id="UP000465601"/>
    </source>
</evidence>
<evidence type="ECO:0000256" key="1">
    <source>
        <dbReference type="PIRNR" id="PIRNR036409"/>
    </source>
</evidence>
<dbReference type="NCBIfam" id="TIGR02528">
    <property type="entry name" value="EutP"/>
    <property type="match status" value="1"/>
</dbReference>
<dbReference type="Pfam" id="PF10662">
    <property type="entry name" value="PduV-EutP"/>
    <property type="match status" value="1"/>
</dbReference>
<dbReference type="OrthoDB" id="6179at2"/>
<sequence>MKKVILIGPSGSGKTTLVQTLYSMPIKYKKTQMLEYYKDVIDTPGEYIENKGLLRALIVSSVDCHQLCLIQSSTDTITIYPPNFTQLFTKPCIGIVSKTDEVNSHIPKVKEILMTAGIKKFFYISSLTGEGIEELHHYLQMDNN</sequence>
<dbReference type="CDD" id="cd00882">
    <property type="entry name" value="Ras_like_GTPase"/>
    <property type="match status" value="1"/>
</dbReference>
<comment type="caution">
    <text evidence="2">The sequence shown here is derived from an EMBL/GenBank/DDBJ whole genome shotgun (WGS) entry which is preliminary data.</text>
</comment>
<dbReference type="GO" id="GO:0005524">
    <property type="term" value="F:ATP binding"/>
    <property type="evidence" value="ECO:0007669"/>
    <property type="project" value="UniProtKB-UniRule"/>
</dbReference>
<keyword evidence="3" id="KW-1185">Reference proteome</keyword>
<comment type="similarity">
    <text evidence="1">Belongs to the EutP/PduV family.</text>
</comment>
<dbReference type="InterPro" id="IPR012381">
    <property type="entry name" value="EutP_PduV"/>
</dbReference>
<dbReference type="GO" id="GO:0006576">
    <property type="term" value="P:biogenic amine metabolic process"/>
    <property type="evidence" value="ECO:0007669"/>
    <property type="project" value="InterPro"/>
</dbReference>
<organism evidence="2 3">
    <name type="scientific">Alkaliphilus serpentinus</name>
    <dbReference type="NCBI Taxonomy" id="1482731"/>
    <lineage>
        <taxon>Bacteria</taxon>
        <taxon>Bacillati</taxon>
        <taxon>Bacillota</taxon>
        <taxon>Clostridia</taxon>
        <taxon>Peptostreptococcales</taxon>
        <taxon>Natronincolaceae</taxon>
        <taxon>Alkaliphilus</taxon>
    </lineage>
</organism>
<dbReference type="PIRSF" id="PIRSF036409">
    <property type="entry name" value="EutP_PduV"/>
    <property type="match status" value="1"/>
</dbReference>
<keyword evidence="1" id="KW-0547">Nucleotide-binding</keyword>
<name>A0A833HLA8_9FIRM</name>